<proteinExistence type="predicted"/>
<reference evidence="2 3" key="1">
    <citation type="submission" date="2019-05" db="EMBL/GenBank/DDBJ databases">
        <title>Another draft genome of Portunus trituberculatus and its Hox gene families provides insights of decapod evolution.</title>
        <authorList>
            <person name="Jeong J.-H."/>
            <person name="Song I."/>
            <person name="Kim S."/>
            <person name="Choi T."/>
            <person name="Kim D."/>
            <person name="Ryu S."/>
            <person name="Kim W."/>
        </authorList>
    </citation>
    <scope>NUCLEOTIDE SEQUENCE [LARGE SCALE GENOMIC DNA]</scope>
    <source>
        <tissue evidence="2">Muscle</tissue>
    </source>
</reference>
<dbReference type="Proteomes" id="UP000324222">
    <property type="component" value="Unassembled WGS sequence"/>
</dbReference>
<keyword evidence="3" id="KW-1185">Reference proteome</keyword>
<organism evidence="2 3">
    <name type="scientific">Portunus trituberculatus</name>
    <name type="common">Swimming crab</name>
    <name type="synonym">Neptunus trituberculatus</name>
    <dbReference type="NCBI Taxonomy" id="210409"/>
    <lineage>
        <taxon>Eukaryota</taxon>
        <taxon>Metazoa</taxon>
        <taxon>Ecdysozoa</taxon>
        <taxon>Arthropoda</taxon>
        <taxon>Crustacea</taxon>
        <taxon>Multicrustacea</taxon>
        <taxon>Malacostraca</taxon>
        <taxon>Eumalacostraca</taxon>
        <taxon>Eucarida</taxon>
        <taxon>Decapoda</taxon>
        <taxon>Pleocyemata</taxon>
        <taxon>Brachyura</taxon>
        <taxon>Eubrachyura</taxon>
        <taxon>Portunoidea</taxon>
        <taxon>Portunidae</taxon>
        <taxon>Portuninae</taxon>
        <taxon>Portunus</taxon>
    </lineage>
</organism>
<comment type="caution">
    <text evidence="2">The sequence shown here is derived from an EMBL/GenBank/DDBJ whole genome shotgun (WGS) entry which is preliminary data.</text>
</comment>
<dbReference type="AlphaFoldDB" id="A0A5B7FGA0"/>
<feature type="region of interest" description="Disordered" evidence="1">
    <location>
        <begin position="1"/>
        <end position="36"/>
    </location>
</feature>
<evidence type="ECO:0000256" key="1">
    <source>
        <dbReference type="SAM" id="MobiDB-lite"/>
    </source>
</evidence>
<evidence type="ECO:0000313" key="3">
    <source>
        <dbReference type="Proteomes" id="UP000324222"/>
    </source>
</evidence>
<protein>
    <submittedName>
        <fullName evidence="2">Uncharacterized protein</fullName>
    </submittedName>
</protein>
<sequence>MVPLALHSPEMEWCKEPSPPITVPPSPSSPLAPMRLPKPPLPTFVIIFPTRARRTGRQRDSVPAESVDKETPVGYLKHRLHSSDHFVDCPAHSSSQAHRSSPRLHQSFTFLRLSEI</sequence>
<accession>A0A5B7FGA0</accession>
<feature type="compositionally biased region" description="Pro residues" evidence="1">
    <location>
        <begin position="17"/>
        <end position="36"/>
    </location>
</feature>
<dbReference type="EMBL" id="VSRR010006337">
    <property type="protein sequence ID" value="MPC44555.1"/>
    <property type="molecule type" value="Genomic_DNA"/>
</dbReference>
<evidence type="ECO:0000313" key="2">
    <source>
        <dbReference type="EMBL" id="MPC44555.1"/>
    </source>
</evidence>
<name>A0A5B7FGA0_PORTR</name>
<gene>
    <name evidence="2" type="ORF">E2C01_038230</name>
</gene>